<dbReference type="AlphaFoldDB" id="A0A0A9CQ82"/>
<protein>
    <submittedName>
        <fullName evidence="1">Uncharacterized protein</fullName>
    </submittedName>
</protein>
<dbReference type="EMBL" id="GBRH01224278">
    <property type="protein sequence ID" value="JAD73617.1"/>
    <property type="molecule type" value="Transcribed_RNA"/>
</dbReference>
<reference evidence="1" key="1">
    <citation type="submission" date="2014-09" db="EMBL/GenBank/DDBJ databases">
        <authorList>
            <person name="Magalhaes I.L.F."/>
            <person name="Oliveira U."/>
            <person name="Santos F.R."/>
            <person name="Vidigal T.H.D.A."/>
            <person name="Brescovit A.D."/>
            <person name="Santos A.J."/>
        </authorList>
    </citation>
    <scope>NUCLEOTIDE SEQUENCE</scope>
    <source>
        <tissue evidence="1">Shoot tissue taken approximately 20 cm above the soil surface</tissue>
    </source>
</reference>
<name>A0A0A9CQ82_ARUDO</name>
<evidence type="ECO:0000313" key="1">
    <source>
        <dbReference type="EMBL" id="JAD73617.1"/>
    </source>
</evidence>
<sequence length="27" mass="3126">MKNTFSLLQSCAPIEWAIWLLQKLFGS</sequence>
<proteinExistence type="predicted"/>
<organism evidence="1">
    <name type="scientific">Arundo donax</name>
    <name type="common">Giant reed</name>
    <name type="synonym">Donax arundinaceus</name>
    <dbReference type="NCBI Taxonomy" id="35708"/>
    <lineage>
        <taxon>Eukaryota</taxon>
        <taxon>Viridiplantae</taxon>
        <taxon>Streptophyta</taxon>
        <taxon>Embryophyta</taxon>
        <taxon>Tracheophyta</taxon>
        <taxon>Spermatophyta</taxon>
        <taxon>Magnoliopsida</taxon>
        <taxon>Liliopsida</taxon>
        <taxon>Poales</taxon>
        <taxon>Poaceae</taxon>
        <taxon>PACMAD clade</taxon>
        <taxon>Arundinoideae</taxon>
        <taxon>Arundineae</taxon>
        <taxon>Arundo</taxon>
    </lineage>
</organism>
<reference evidence="1" key="2">
    <citation type="journal article" date="2015" name="Data Brief">
        <title>Shoot transcriptome of the giant reed, Arundo donax.</title>
        <authorList>
            <person name="Barrero R.A."/>
            <person name="Guerrero F.D."/>
            <person name="Moolhuijzen P."/>
            <person name="Goolsby J.A."/>
            <person name="Tidwell J."/>
            <person name="Bellgard S.E."/>
            <person name="Bellgard M.I."/>
        </authorList>
    </citation>
    <scope>NUCLEOTIDE SEQUENCE</scope>
    <source>
        <tissue evidence="1">Shoot tissue taken approximately 20 cm above the soil surface</tissue>
    </source>
</reference>
<accession>A0A0A9CQ82</accession>